<dbReference type="EC" id="2.8.1.7" evidence="3"/>
<dbReference type="Pfam" id="PF00266">
    <property type="entry name" value="Aminotran_5"/>
    <property type="match status" value="1"/>
</dbReference>
<proteinExistence type="inferred from homology"/>
<dbReference type="SUPFAM" id="SSF53383">
    <property type="entry name" value="PLP-dependent transferases"/>
    <property type="match status" value="1"/>
</dbReference>
<evidence type="ECO:0000256" key="5">
    <source>
        <dbReference type="ARBA" id="ARBA00022723"/>
    </source>
</evidence>
<dbReference type="AlphaFoldDB" id="A0A379C2F3"/>
<keyword evidence="7" id="KW-0408">Iron</keyword>
<evidence type="ECO:0000256" key="4">
    <source>
        <dbReference type="ARBA" id="ARBA00022679"/>
    </source>
</evidence>
<dbReference type="InterPro" id="IPR015424">
    <property type="entry name" value="PyrdxlP-dep_Trfase"/>
</dbReference>
<accession>A0A379C2F3</accession>
<keyword evidence="5" id="KW-0479">Metal-binding</keyword>
<dbReference type="EMBL" id="UGSZ01000001">
    <property type="protein sequence ID" value="SUB56522.1"/>
    <property type="molecule type" value="Genomic_DNA"/>
</dbReference>
<dbReference type="GO" id="GO:0051536">
    <property type="term" value="F:iron-sulfur cluster binding"/>
    <property type="evidence" value="ECO:0007669"/>
    <property type="project" value="UniProtKB-KW"/>
</dbReference>
<sequence length="373" mass="41206">MDNAATTKIKDKVLDAMLPYLKENYGNASSIYSLGQKSKAAIENSREIIAKALNVQSKEIYFTSGGSESDNWALKGSLKNNKINHIITSKIEHEAVINSCKFIESWGNKVDYISVDGEGFVNLEELQEKITEDTNLVSIMYANNEVGTIEPIDEIIKICNDKDVPIHVDAVQALGSLEIDLSDKNVDMMSFSGHKIGAPKGVGILYVRDGFEISSFIHGGEQERRKRASTENVASIVGLGLAVEDAVNNLEERKKYTEKLRDYFIEKLLSLPGVKLNGSRQNRLCGNINISFSNLQKQVLLPFLDLHGICASQGSACTAGSLKPSHVLLAMGKSQEEANNPLRLTINYNNTKDEVDYVFEIIKEAVNKFKVVV</sequence>
<keyword evidence="8" id="KW-0411">Iron-sulfur</keyword>
<evidence type="ECO:0000256" key="6">
    <source>
        <dbReference type="ARBA" id="ARBA00022898"/>
    </source>
</evidence>
<protein>
    <recommendedName>
        <fullName evidence="3">cysteine desulfurase</fullName>
        <ecNumber evidence="3">2.8.1.7</ecNumber>
    </recommendedName>
</protein>
<evidence type="ECO:0000256" key="3">
    <source>
        <dbReference type="ARBA" id="ARBA00012239"/>
    </source>
</evidence>
<gene>
    <name evidence="12" type="primary">nifS</name>
    <name evidence="12" type="ORF">NCTC13149_00294</name>
</gene>
<comment type="similarity">
    <text evidence="2">Belongs to the class-V pyridoxal-phosphate-dependent aminotransferase family. NifS/IscS subfamily.</text>
</comment>
<keyword evidence="6" id="KW-0663">Pyridoxal phosphate</keyword>
<evidence type="ECO:0000256" key="9">
    <source>
        <dbReference type="ARBA" id="ARBA00050776"/>
    </source>
</evidence>
<feature type="domain" description="Aminotransferase class V" evidence="11">
    <location>
        <begin position="2"/>
        <end position="358"/>
    </location>
</feature>
<dbReference type="GO" id="GO:0031071">
    <property type="term" value="F:cysteine desulfurase activity"/>
    <property type="evidence" value="ECO:0007669"/>
    <property type="project" value="UniProtKB-EC"/>
</dbReference>
<dbReference type="PANTHER" id="PTHR11601">
    <property type="entry name" value="CYSTEINE DESULFURYLASE FAMILY MEMBER"/>
    <property type="match status" value="1"/>
</dbReference>
<evidence type="ECO:0000259" key="11">
    <source>
        <dbReference type="Pfam" id="PF00266"/>
    </source>
</evidence>
<comment type="catalytic activity">
    <reaction evidence="9">
        <text>(sulfur carrier)-H + L-cysteine = (sulfur carrier)-SH + L-alanine</text>
        <dbReference type="Rhea" id="RHEA:43892"/>
        <dbReference type="Rhea" id="RHEA-COMP:14737"/>
        <dbReference type="Rhea" id="RHEA-COMP:14739"/>
        <dbReference type="ChEBI" id="CHEBI:29917"/>
        <dbReference type="ChEBI" id="CHEBI:35235"/>
        <dbReference type="ChEBI" id="CHEBI:57972"/>
        <dbReference type="ChEBI" id="CHEBI:64428"/>
        <dbReference type="EC" id="2.8.1.7"/>
    </reaction>
</comment>
<evidence type="ECO:0000313" key="12">
    <source>
        <dbReference type="EMBL" id="SUB56522.1"/>
    </source>
</evidence>
<dbReference type="OrthoDB" id="9808002at2"/>
<dbReference type="RefSeq" id="WP_019034685.1">
    <property type="nucleotide sequence ID" value="NZ_UGSZ01000001.1"/>
</dbReference>
<dbReference type="GO" id="GO:0046872">
    <property type="term" value="F:metal ion binding"/>
    <property type="evidence" value="ECO:0007669"/>
    <property type="project" value="UniProtKB-KW"/>
</dbReference>
<keyword evidence="4 12" id="KW-0808">Transferase</keyword>
<evidence type="ECO:0000313" key="13">
    <source>
        <dbReference type="Proteomes" id="UP000255517"/>
    </source>
</evidence>
<dbReference type="PIRSF" id="PIRSF005572">
    <property type="entry name" value="NifS"/>
    <property type="match status" value="1"/>
</dbReference>
<dbReference type="PANTHER" id="PTHR11601:SF34">
    <property type="entry name" value="CYSTEINE DESULFURASE"/>
    <property type="match status" value="1"/>
</dbReference>
<dbReference type="FunFam" id="3.40.640.10:FF:000084">
    <property type="entry name" value="IscS-like cysteine desulfurase"/>
    <property type="match status" value="1"/>
</dbReference>
<dbReference type="STRING" id="1122949.GCA_000378725_00863"/>
<dbReference type="InterPro" id="IPR015421">
    <property type="entry name" value="PyrdxlP-dep_Trfase_major"/>
</dbReference>
<dbReference type="InterPro" id="IPR020578">
    <property type="entry name" value="Aminotrans_V_PyrdxlP_BS"/>
</dbReference>
<dbReference type="InterPro" id="IPR015422">
    <property type="entry name" value="PyrdxlP-dep_Trfase_small"/>
</dbReference>
<evidence type="ECO:0000256" key="2">
    <source>
        <dbReference type="ARBA" id="ARBA00006490"/>
    </source>
</evidence>
<dbReference type="Proteomes" id="UP000255517">
    <property type="component" value="Unassembled WGS sequence"/>
</dbReference>
<name>A0A379C2F3_9FIRM</name>
<organism evidence="12 13">
    <name type="scientific">Peptoniphilus lacrimalis</name>
    <dbReference type="NCBI Taxonomy" id="33031"/>
    <lineage>
        <taxon>Bacteria</taxon>
        <taxon>Bacillati</taxon>
        <taxon>Bacillota</taxon>
        <taxon>Tissierellia</taxon>
        <taxon>Tissierellales</taxon>
        <taxon>Peptoniphilaceae</taxon>
        <taxon>Peptoniphilus</taxon>
    </lineage>
</organism>
<dbReference type="InterPro" id="IPR000192">
    <property type="entry name" value="Aminotrans_V_dom"/>
</dbReference>
<dbReference type="Gene3D" id="3.40.640.10">
    <property type="entry name" value="Type I PLP-dependent aspartate aminotransferase-like (Major domain)"/>
    <property type="match status" value="1"/>
</dbReference>
<dbReference type="PROSITE" id="PS00595">
    <property type="entry name" value="AA_TRANSFER_CLASS_5"/>
    <property type="match status" value="1"/>
</dbReference>
<dbReference type="InterPro" id="IPR016454">
    <property type="entry name" value="Cysteine_dSase"/>
</dbReference>
<comment type="cofactor">
    <cofactor evidence="1 10">
        <name>pyridoxal 5'-phosphate</name>
        <dbReference type="ChEBI" id="CHEBI:597326"/>
    </cofactor>
</comment>
<evidence type="ECO:0000256" key="1">
    <source>
        <dbReference type="ARBA" id="ARBA00001933"/>
    </source>
</evidence>
<reference evidence="12 13" key="1">
    <citation type="submission" date="2018-06" db="EMBL/GenBank/DDBJ databases">
        <authorList>
            <consortium name="Pathogen Informatics"/>
            <person name="Doyle S."/>
        </authorList>
    </citation>
    <scope>NUCLEOTIDE SEQUENCE [LARGE SCALE GENOMIC DNA]</scope>
    <source>
        <strain evidence="12 13">NCTC13149</strain>
    </source>
</reference>
<dbReference type="Gene3D" id="1.10.260.50">
    <property type="match status" value="1"/>
</dbReference>
<dbReference type="Gene3D" id="3.90.1150.10">
    <property type="entry name" value="Aspartate Aminotransferase, domain 1"/>
    <property type="match status" value="1"/>
</dbReference>
<evidence type="ECO:0000256" key="7">
    <source>
        <dbReference type="ARBA" id="ARBA00023004"/>
    </source>
</evidence>
<evidence type="ECO:0000256" key="10">
    <source>
        <dbReference type="RuleBase" id="RU004504"/>
    </source>
</evidence>
<evidence type="ECO:0000256" key="8">
    <source>
        <dbReference type="ARBA" id="ARBA00023014"/>
    </source>
</evidence>